<protein>
    <submittedName>
        <fullName evidence="1">Uncharacterized protein</fullName>
    </submittedName>
</protein>
<dbReference type="PANTHER" id="PTHR32303">
    <property type="entry name" value="QUINOPROTEIN ALCOHOL DEHYDROGENASE (CYTOCHROME C)"/>
    <property type="match status" value="1"/>
</dbReference>
<evidence type="ECO:0000313" key="1">
    <source>
        <dbReference type="EMBL" id="KAF5785676.1"/>
    </source>
</evidence>
<reference evidence="1" key="1">
    <citation type="journal article" date="2017" name="Nature">
        <title>The sunflower genome provides insights into oil metabolism, flowering and Asterid evolution.</title>
        <authorList>
            <person name="Badouin H."/>
            <person name="Gouzy J."/>
            <person name="Grassa C.J."/>
            <person name="Murat F."/>
            <person name="Staton S.E."/>
            <person name="Cottret L."/>
            <person name="Lelandais-Briere C."/>
            <person name="Owens G.L."/>
            <person name="Carrere S."/>
            <person name="Mayjonade B."/>
            <person name="Legrand L."/>
            <person name="Gill N."/>
            <person name="Kane N.C."/>
            <person name="Bowers J.E."/>
            <person name="Hubner S."/>
            <person name="Bellec A."/>
            <person name="Berard A."/>
            <person name="Berges H."/>
            <person name="Blanchet N."/>
            <person name="Boniface M.C."/>
            <person name="Brunel D."/>
            <person name="Catrice O."/>
            <person name="Chaidir N."/>
            <person name="Claudel C."/>
            <person name="Donnadieu C."/>
            <person name="Faraut T."/>
            <person name="Fievet G."/>
            <person name="Helmstetter N."/>
            <person name="King M."/>
            <person name="Knapp S.J."/>
            <person name="Lai Z."/>
            <person name="Le Paslier M.C."/>
            <person name="Lippi Y."/>
            <person name="Lorenzon L."/>
            <person name="Mandel J.R."/>
            <person name="Marage G."/>
            <person name="Marchand G."/>
            <person name="Marquand E."/>
            <person name="Bret-Mestries E."/>
            <person name="Morien E."/>
            <person name="Nambeesan S."/>
            <person name="Nguyen T."/>
            <person name="Pegot-Espagnet P."/>
            <person name="Pouilly N."/>
            <person name="Raftis F."/>
            <person name="Sallet E."/>
            <person name="Schiex T."/>
            <person name="Thomas J."/>
            <person name="Vandecasteele C."/>
            <person name="Vares D."/>
            <person name="Vear F."/>
            <person name="Vautrin S."/>
            <person name="Crespi M."/>
            <person name="Mangin B."/>
            <person name="Burke J.M."/>
            <person name="Salse J."/>
            <person name="Munos S."/>
            <person name="Vincourt P."/>
            <person name="Rieseberg L.H."/>
            <person name="Langlade N.B."/>
        </authorList>
    </citation>
    <scope>NUCLEOTIDE SEQUENCE</scope>
    <source>
        <tissue evidence="1">Leaves</tissue>
    </source>
</reference>
<dbReference type="Proteomes" id="UP000215914">
    <property type="component" value="Unassembled WGS sequence"/>
</dbReference>
<gene>
    <name evidence="1" type="ORF">HanXRQr2_Chr10g0431441</name>
</gene>
<evidence type="ECO:0000313" key="2">
    <source>
        <dbReference type="Proteomes" id="UP000215914"/>
    </source>
</evidence>
<dbReference type="PANTHER" id="PTHR32303:SF18">
    <property type="entry name" value="POLYVINYLALCOHOL DEHYDROGENASE-LIKE"/>
    <property type="match status" value="1"/>
</dbReference>
<reference evidence="1" key="2">
    <citation type="submission" date="2020-06" db="EMBL/GenBank/DDBJ databases">
        <title>Helianthus annuus Genome sequencing and assembly Release 2.</title>
        <authorList>
            <person name="Gouzy J."/>
            <person name="Langlade N."/>
            <person name="Munos S."/>
        </authorList>
    </citation>
    <scope>NUCLEOTIDE SEQUENCE</scope>
    <source>
        <tissue evidence="1">Leaves</tissue>
    </source>
</reference>
<proteinExistence type="predicted"/>
<dbReference type="EMBL" id="MNCJ02000325">
    <property type="protein sequence ID" value="KAF5785676.1"/>
    <property type="molecule type" value="Genomic_DNA"/>
</dbReference>
<keyword evidence="2" id="KW-1185">Reference proteome</keyword>
<sequence length="82" mass="9021">MNSGNVVWSQQLGSYDIFYVACLVPNNPDCAPGPNLDADFGEAPMLLTITSNRRLRDIFVAVQRVALRGHLIVIMVKLFGSN</sequence>
<dbReference type="Gramene" id="mRNA:HanXRQr2_Chr10g0431441">
    <property type="protein sequence ID" value="mRNA:HanXRQr2_Chr10g0431441"/>
    <property type="gene ID" value="HanXRQr2_Chr10g0431441"/>
</dbReference>
<dbReference type="AlphaFoldDB" id="A0A9K3N3A0"/>
<accession>A0A9K3N3A0</accession>
<name>A0A9K3N3A0_HELAN</name>
<comment type="caution">
    <text evidence="1">The sequence shown here is derived from an EMBL/GenBank/DDBJ whole genome shotgun (WGS) entry which is preliminary data.</text>
</comment>
<organism evidence="1 2">
    <name type="scientific">Helianthus annuus</name>
    <name type="common">Common sunflower</name>
    <dbReference type="NCBI Taxonomy" id="4232"/>
    <lineage>
        <taxon>Eukaryota</taxon>
        <taxon>Viridiplantae</taxon>
        <taxon>Streptophyta</taxon>
        <taxon>Embryophyta</taxon>
        <taxon>Tracheophyta</taxon>
        <taxon>Spermatophyta</taxon>
        <taxon>Magnoliopsida</taxon>
        <taxon>eudicotyledons</taxon>
        <taxon>Gunneridae</taxon>
        <taxon>Pentapetalae</taxon>
        <taxon>asterids</taxon>
        <taxon>campanulids</taxon>
        <taxon>Asterales</taxon>
        <taxon>Asteraceae</taxon>
        <taxon>Asteroideae</taxon>
        <taxon>Heliantheae alliance</taxon>
        <taxon>Heliantheae</taxon>
        <taxon>Helianthus</taxon>
    </lineage>
</organism>